<keyword evidence="3" id="KW-1185">Reference proteome</keyword>
<gene>
    <name evidence="2" type="ORF">LOSG293_130300</name>
</gene>
<sequence length="246" mass="27687">MIIFSVILWTILLFVFMVSVNKTALRYVLSGLSAILLVISIFLMVQNDRDHFGMHKVTTTKTQPLVSVSPSKQMSMLLYQTVGTSGKEKVYIYKTDKNQKKPKTTNPDPTITSNKVVKVNDESKLITKTTRWEYRSGTYKFWFGISGNAHKLIKRSHTFKVNKNWLVLSSAQAKKLQKLAKANQAKMKTEAKTYVTAQVKKAVTAAMTKNPSLSAAEQAKITKQATEQATAAFQKQSLEKMLSQIK</sequence>
<protein>
    <recommendedName>
        <fullName evidence="4">DUF4811 domain-containing protein</fullName>
    </recommendedName>
</protein>
<dbReference type="RefSeq" id="WP_034527602.1">
    <property type="nucleotide sequence ID" value="NZ_BBJM01000013.1"/>
</dbReference>
<organism evidence="2 3">
    <name type="scientific">Secundilactobacillus oryzae JCM 18671</name>
    <dbReference type="NCBI Taxonomy" id="1291743"/>
    <lineage>
        <taxon>Bacteria</taxon>
        <taxon>Bacillati</taxon>
        <taxon>Bacillota</taxon>
        <taxon>Bacilli</taxon>
        <taxon>Lactobacillales</taxon>
        <taxon>Lactobacillaceae</taxon>
        <taxon>Secundilactobacillus</taxon>
    </lineage>
</organism>
<comment type="caution">
    <text evidence="2">The sequence shown here is derived from an EMBL/GenBank/DDBJ whole genome shotgun (WGS) entry which is preliminary data.</text>
</comment>
<dbReference type="eggNOG" id="ENOG5032RPZ">
    <property type="taxonomic scope" value="Bacteria"/>
</dbReference>
<feature type="transmembrane region" description="Helical" evidence="1">
    <location>
        <begin position="27"/>
        <end position="45"/>
    </location>
</feature>
<evidence type="ECO:0008006" key="4">
    <source>
        <dbReference type="Google" id="ProtNLM"/>
    </source>
</evidence>
<dbReference type="EMBL" id="BBJM01000013">
    <property type="protein sequence ID" value="GAK47841.1"/>
    <property type="molecule type" value="Genomic_DNA"/>
</dbReference>
<reference evidence="2" key="1">
    <citation type="journal article" date="2014" name="Genome Announc.">
        <title>Draft Genome Sequence of Lactobacillus oryzae Strain SG293T.</title>
        <authorList>
            <person name="Tanizawa Y."/>
            <person name="Fujisawa T."/>
            <person name="Mochizuki T."/>
            <person name="Kaminuma E."/>
            <person name="Nakamura Y."/>
            <person name="Tohno M."/>
        </authorList>
    </citation>
    <scope>NUCLEOTIDE SEQUENCE [LARGE SCALE GENOMIC DNA]</scope>
    <source>
        <strain evidence="2">SG293</strain>
    </source>
</reference>
<keyword evidence="1" id="KW-1133">Transmembrane helix</keyword>
<dbReference type="InterPro" id="IPR032083">
    <property type="entry name" value="DUF4811"/>
</dbReference>
<evidence type="ECO:0000256" key="1">
    <source>
        <dbReference type="SAM" id="Phobius"/>
    </source>
</evidence>
<dbReference type="OrthoDB" id="2249491at2"/>
<dbReference type="Pfam" id="PF16069">
    <property type="entry name" value="DUF4811"/>
    <property type="match status" value="1"/>
</dbReference>
<dbReference type="AlphaFoldDB" id="A0A081BIH3"/>
<keyword evidence="1" id="KW-0812">Transmembrane</keyword>
<dbReference type="STRING" id="1291743.LOSG293_130300"/>
<evidence type="ECO:0000313" key="3">
    <source>
        <dbReference type="Proteomes" id="UP000028700"/>
    </source>
</evidence>
<accession>A0A081BIH3</accession>
<dbReference type="Proteomes" id="UP000028700">
    <property type="component" value="Unassembled WGS sequence"/>
</dbReference>
<keyword evidence="1" id="KW-0472">Membrane</keyword>
<proteinExistence type="predicted"/>
<evidence type="ECO:0000313" key="2">
    <source>
        <dbReference type="EMBL" id="GAK47841.1"/>
    </source>
</evidence>
<name>A0A081BIH3_9LACO</name>